<comment type="similarity">
    <text evidence="1">Belongs to the short-chain dehydrogenases/reductases (SDR) family.</text>
</comment>
<keyword evidence="2" id="KW-0560">Oxidoreductase</keyword>
<reference evidence="4" key="1">
    <citation type="submission" date="2018-12" db="EMBL/GenBank/DDBJ databases">
        <title>Tengunoibacter tsumagoiensis gen. nov., sp. nov., Dictyobacter kobayashii sp. nov., D. alpinus sp. nov., and D. joshuensis sp. nov. and description of Dictyobacteraceae fam. nov. within the order Ktedonobacterales isolated from Tengu-no-mugimeshi.</title>
        <authorList>
            <person name="Wang C.M."/>
            <person name="Zheng Y."/>
            <person name="Sakai Y."/>
            <person name="Toyoda A."/>
            <person name="Minakuchi Y."/>
            <person name="Abe K."/>
            <person name="Yokota A."/>
            <person name="Yabe S."/>
        </authorList>
    </citation>
    <scope>NUCLEOTIDE SEQUENCE [LARGE SCALE GENOMIC DNA]</scope>
    <source>
        <strain evidence="4">Uno3</strain>
    </source>
</reference>
<dbReference type="PRINTS" id="PR00081">
    <property type="entry name" value="GDHRDH"/>
</dbReference>
<dbReference type="RefSeq" id="WP_126582224.1">
    <property type="nucleotide sequence ID" value="NZ_BIFR01000002.1"/>
</dbReference>
<comment type="caution">
    <text evidence="3">The sequence shown here is derived from an EMBL/GenBank/DDBJ whole genome shotgun (WGS) entry which is preliminary data.</text>
</comment>
<dbReference type="FunFam" id="3.40.50.720:FF:000084">
    <property type="entry name" value="Short-chain dehydrogenase reductase"/>
    <property type="match status" value="1"/>
</dbReference>
<dbReference type="Proteomes" id="UP000287352">
    <property type="component" value="Unassembled WGS sequence"/>
</dbReference>
<evidence type="ECO:0000313" key="4">
    <source>
        <dbReference type="Proteomes" id="UP000287352"/>
    </source>
</evidence>
<dbReference type="NCBIfam" id="NF004203">
    <property type="entry name" value="PRK05653.2-4"/>
    <property type="match status" value="1"/>
</dbReference>
<dbReference type="GO" id="GO:0016491">
    <property type="term" value="F:oxidoreductase activity"/>
    <property type="evidence" value="ECO:0007669"/>
    <property type="project" value="UniProtKB-KW"/>
</dbReference>
<dbReference type="PANTHER" id="PTHR24321:SF8">
    <property type="entry name" value="ESTRADIOL 17-BETA-DEHYDROGENASE 8-RELATED"/>
    <property type="match status" value="1"/>
</dbReference>
<dbReference type="CDD" id="cd05233">
    <property type="entry name" value="SDR_c"/>
    <property type="match status" value="1"/>
</dbReference>
<evidence type="ECO:0000256" key="2">
    <source>
        <dbReference type="ARBA" id="ARBA00023002"/>
    </source>
</evidence>
<dbReference type="AlphaFoldDB" id="A0A402A6C0"/>
<evidence type="ECO:0000256" key="1">
    <source>
        <dbReference type="ARBA" id="ARBA00006484"/>
    </source>
</evidence>
<organism evidence="3 4">
    <name type="scientific">Tengunoibacter tsumagoiensis</name>
    <dbReference type="NCBI Taxonomy" id="2014871"/>
    <lineage>
        <taxon>Bacteria</taxon>
        <taxon>Bacillati</taxon>
        <taxon>Chloroflexota</taxon>
        <taxon>Ktedonobacteria</taxon>
        <taxon>Ktedonobacterales</taxon>
        <taxon>Dictyobacteraceae</taxon>
        <taxon>Tengunoibacter</taxon>
    </lineage>
</organism>
<name>A0A402A6C0_9CHLR</name>
<protein>
    <submittedName>
        <fullName evidence="3">3-ketoacyl-ACP reductase</fullName>
    </submittedName>
</protein>
<proteinExistence type="inferred from homology"/>
<dbReference type="PANTHER" id="PTHR24321">
    <property type="entry name" value="DEHYDROGENASES, SHORT CHAIN"/>
    <property type="match status" value="1"/>
</dbReference>
<accession>A0A402A6C0</accession>
<evidence type="ECO:0000313" key="3">
    <source>
        <dbReference type="EMBL" id="GCE14678.1"/>
    </source>
</evidence>
<dbReference type="InterPro" id="IPR002347">
    <property type="entry name" value="SDR_fam"/>
</dbReference>
<dbReference type="Pfam" id="PF13561">
    <property type="entry name" value="adh_short_C2"/>
    <property type="match status" value="1"/>
</dbReference>
<dbReference type="EMBL" id="BIFR01000002">
    <property type="protein sequence ID" value="GCE14678.1"/>
    <property type="molecule type" value="Genomic_DNA"/>
</dbReference>
<dbReference type="InterPro" id="IPR036291">
    <property type="entry name" value="NAD(P)-bd_dom_sf"/>
</dbReference>
<dbReference type="PRINTS" id="PR00080">
    <property type="entry name" value="SDRFAMILY"/>
</dbReference>
<gene>
    <name evidence="3" type="primary">fabG_2</name>
    <name evidence="3" type="ORF">KTT_45370</name>
</gene>
<sequence length="260" mass="27790">MTSTSKVALITGAGSGIGKATAHLLAKQGIRIVALSRTATEVEKTATEIQHEGGEAMALVADVANEAQIIQAMQTIIDTWGRLDIVFANAGINGVWTSIENLSLDDWNRTITINLTGTFLTIKYAVPHLKKQGGNILINSSINGTRIFSNTGATAYSTTKAGQVAMAKMLAVELARHHIRVNVICPGETRTEIQHNTELKNMHEIQFPVHYPVGNIPFGEGKPAESNDVAELAAFLMSDSARHITGSEIYIDGASSLVKG</sequence>
<keyword evidence="4" id="KW-1185">Reference proteome</keyword>
<dbReference type="Gene3D" id="3.40.50.720">
    <property type="entry name" value="NAD(P)-binding Rossmann-like Domain"/>
    <property type="match status" value="1"/>
</dbReference>
<dbReference type="SUPFAM" id="SSF51735">
    <property type="entry name" value="NAD(P)-binding Rossmann-fold domains"/>
    <property type="match status" value="1"/>
</dbReference>
<dbReference type="OrthoDB" id="9803333at2"/>